<organism evidence="1 2">
    <name type="scientific">Tritrichomonas musculus</name>
    <dbReference type="NCBI Taxonomy" id="1915356"/>
    <lineage>
        <taxon>Eukaryota</taxon>
        <taxon>Metamonada</taxon>
        <taxon>Parabasalia</taxon>
        <taxon>Tritrichomonadida</taxon>
        <taxon>Tritrichomonadidae</taxon>
        <taxon>Tritrichomonas</taxon>
    </lineage>
</organism>
<keyword evidence="2" id="KW-1185">Reference proteome</keyword>
<dbReference type="InterPro" id="IPR053139">
    <property type="entry name" value="Surface_bspA-like"/>
</dbReference>
<protein>
    <recommendedName>
        <fullName evidence="3">Surface antigen BspA-like</fullName>
    </recommendedName>
</protein>
<proteinExistence type="predicted"/>
<comment type="caution">
    <text evidence="1">The sequence shown here is derived from an EMBL/GenBank/DDBJ whole genome shotgun (WGS) entry which is preliminary data.</text>
</comment>
<dbReference type="EMBL" id="JAPFFF010000023">
    <property type="protein sequence ID" value="KAK8852946.1"/>
    <property type="molecule type" value="Genomic_DNA"/>
</dbReference>
<evidence type="ECO:0000313" key="2">
    <source>
        <dbReference type="Proteomes" id="UP001470230"/>
    </source>
</evidence>
<dbReference type="InterPro" id="IPR032675">
    <property type="entry name" value="LRR_dom_sf"/>
</dbReference>
<dbReference type="InterPro" id="IPR026906">
    <property type="entry name" value="LRR_5"/>
</dbReference>
<dbReference type="Gene3D" id="3.80.10.10">
    <property type="entry name" value="Ribonuclease Inhibitor"/>
    <property type="match status" value="5"/>
</dbReference>
<dbReference type="PANTHER" id="PTHR45661:SF3">
    <property type="entry name" value="IG-LIKE DOMAIN-CONTAINING PROTEIN"/>
    <property type="match status" value="1"/>
</dbReference>
<dbReference type="Proteomes" id="UP001470230">
    <property type="component" value="Unassembled WGS sequence"/>
</dbReference>
<dbReference type="Pfam" id="PF13306">
    <property type="entry name" value="LRR_5"/>
    <property type="match status" value="5"/>
</dbReference>
<dbReference type="PANTHER" id="PTHR45661">
    <property type="entry name" value="SURFACE ANTIGEN"/>
    <property type="match status" value="1"/>
</dbReference>
<sequence length="1005" mass="114031">MKRESSNKRKEEILDLLKNHNHLKSEEEIYEIFDFLLFAFKEGALDLIKILLCETIEDDSKGLTFKIDKINKTASLIEIDRKLDDVIIPRTINHELNEFLVTSICILKYHDDDFGSQNKTIKFEEDSAVRTIYRSPFLCSRVEEIYFPESLIELKEGWCDGAKFLKKIIISPSNGQFVFKDDKYLLGKSDSKSDVFDILLFARRDIEDISIPSNVKIIKPFSFQFSVLKEILIPSSVTKICENAFSFCRSLKKVSIPTNSNLKTIEREAFNGADIEEIYFPEGLIELEEGWCYRTYKLAKIIISPSNGQFVFKDDKCLLGKSDSKSDEFDILLFARRDIEDISIPSNVKVIKPFSFQFSVLKEIFIPSSVTKICENAFSFCRSLKKVSIPTNSNLKTIEKYSFSHLNIEEISIPASVTEICKRAFQDCKCLRKVDIPTNSNLQTIERYAFSGTGIKGIFIPASVTKICENAFSNCADLSQVSIPNDSNLQIIEECVFEETMIEEISIPASVTKICSNAFSNCENFVKIEIPTNSNLKTIEREAFNGADIEEIYFPEGLIELEEGWCDGLYNLKNIIISPLNGQFVFKEDKYLLGKSDSNSDEFDILLFARRDIEEISIPANVTKICHNAFGDCENLRRVEIPKNSNLKIIERDAFRETKIEEIFIPASVTKICYSAFLGCSNLRKVELPTNSNLQTIESRVFGETKIEEISIPASVTKIGENAFCRCKNLAKIEIPTNSNLKVIENEAFSGSNIEEISFPEGLIELEEEWCNDIHSLAKIIISPSNGQFVFKDDKYLLGKSDSKSDEFDILLFARRDIKDISIPSNVKIIKPFSFQFSVLKEIFIPSSVTKICENAFSCCRSLKKVSIPTNSNLKTIGKKSFSYLNIEEISIPASVTEICEDAFQGCKYLIKVEIPVNSNLQTIERYAFSGTGIKGIILPASVTKICSHAFDFCYGLITEISEESRLHFVSYFSFGEFTRTMILIPPSLKQLLHIFKKLGVGIYP</sequence>
<dbReference type="SUPFAM" id="SSF52058">
    <property type="entry name" value="L domain-like"/>
    <property type="match status" value="4"/>
</dbReference>
<evidence type="ECO:0000313" key="1">
    <source>
        <dbReference type="EMBL" id="KAK8852946.1"/>
    </source>
</evidence>
<reference evidence="1 2" key="1">
    <citation type="submission" date="2024-04" db="EMBL/GenBank/DDBJ databases">
        <title>Tritrichomonas musculus Genome.</title>
        <authorList>
            <person name="Alves-Ferreira E."/>
            <person name="Grigg M."/>
            <person name="Lorenzi H."/>
            <person name="Galac M."/>
        </authorList>
    </citation>
    <scope>NUCLEOTIDE SEQUENCE [LARGE SCALE GENOMIC DNA]</scope>
    <source>
        <strain evidence="1 2">EAF2021</strain>
    </source>
</reference>
<evidence type="ECO:0008006" key="3">
    <source>
        <dbReference type="Google" id="ProtNLM"/>
    </source>
</evidence>
<name>A0ABR2HV19_9EUKA</name>
<gene>
    <name evidence="1" type="ORF">M9Y10_017942</name>
</gene>
<accession>A0ABR2HV19</accession>